<evidence type="ECO:0000256" key="3">
    <source>
        <dbReference type="ARBA" id="ARBA00022692"/>
    </source>
</evidence>
<feature type="transmembrane region" description="Helical" evidence="10">
    <location>
        <begin position="525"/>
        <end position="545"/>
    </location>
</feature>
<evidence type="ECO:0000256" key="5">
    <source>
        <dbReference type="ARBA" id="ARBA00022989"/>
    </source>
</evidence>
<evidence type="ECO:0000256" key="8">
    <source>
        <dbReference type="ARBA" id="ARBA00023170"/>
    </source>
</evidence>
<accession>A0A8R1WA24</accession>
<evidence type="ECO:0000256" key="9">
    <source>
        <dbReference type="ARBA" id="ARBA00023224"/>
    </source>
</evidence>
<dbReference type="InterPro" id="IPR036272">
    <property type="entry name" value="Methuselah_N_sf"/>
</dbReference>
<dbReference type="PROSITE" id="PS50261">
    <property type="entry name" value="G_PROTEIN_RECEP_F2_4"/>
    <property type="match status" value="1"/>
</dbReference>
<dbReference type="KEGG" id="api:100574445"/>
<feature type="domain" description="G-protein coupled receptors family 2 profile 2" evidence="12">
    <location>
        <begin position="309"/>
        <end position="578"/>
    </location>
</feature>
<feature type="transmembrane region" description="Helical" evidence="10">
    <location>
        <begin position="343"/>
        <end position="364"/>
    </location>
</feature>
<evidence type="ECO:0000256" key="7">
    <source>
        <dbReference type="ARBA" id="ARBA00023136"/>
    </source>
</evidence>
<sequence>MNTIRSCFAITVAFLVIAIGWWAADAVVCCNSSSGARGGRVVVASCRNKNRTFHTVEAVGGGTCDDNWTAVPVRKCCPLGQSYNPKVRFCGPAGSGGDKHLWRMMQRLRDGSREMADALMVGYDYEQPLCDAGYVLVDLPAEEVLMESYPSVSGFPEERCFDLTPSDELVARTCRPRDQICGQDNYTCVHRCCRGDRMIGPNGPECNQNEEPFTMSAYETDEDGRPIGSSNSTVLPYYLELKCSRRYKVYNRFQLTVDGSLYLNDEDQLVPDTEYCVEYQVSIFGRKIVTSMCAVDTVFEIRQTSYESIPLFYRASYVASAVCLVLTLILYNTLPSLRNIRNYYVKCYMHHQFLACICVFYQMSIEREKKEEKCMLIGYITLFVFLSTLCWLNVICFDIYWKIRYNISRNRNTSTSVRSIMYHFYSWGLPSTIVYTGYHLLVFTHYVSQQELAPYFQIPGDGCFYYHMIGYGRLIFFLIPMCIMLTANLIFFLLTAIQCSRIKSEINNFNPTDSKTESFLANKEIFVMSIKLFLIMEFPYLPSILSFSLEREETNWYIMHVASSLQGVLIFIVFVAKRKVIMDLRKKFRDLMDYSEPTQMNNISGSS</sequence>
<feature type="transmembrane region" description="Helical" evidence="10">
    <location>
        <begin position="311"/>
        <end position="331"/>
    </location>
</feature>
<evidence type="ECO:0000256" key="4">
    <source>
        <dbReference type="ARBA" id="ARBA00022729"/>
    </source>
</evidence>
<organism evidence="13 14">
    <name type="scientific">Acyrthosiphon pisum</name>
    <name type="common">Pea aphid</name>
    <dbReference type="NCBI Taxonomy" id="7029"/>
    <lineage>
        <taxon>Eukaryota</taxon>
        <taxon>Metazoa</taxon>
        <taxon>Ecdysozoa</taxon>
        <taxon>Arthropoda</taxon>
        <taxon>Hexapoda</taxon>
        <taxon>Insecta</taxon>
        <taxon>Pterygota</taxon>
        <taxon>Neoptera</taxon>
        <taxon>Paraneoptera</taxon>
        <taxon>Hemiptera</taxon>
        <taxon>Sternorrhyncha</taxon>
        <taxon>Aphidomorpha</taxon>
        <taxon>Aphidoidea</taxon>
        <taxon>Aphididae</taxon>
        <taxon>Macrosiphini</taxon>
        <taxon>Acyrthosiphon</taxon>
    </lineage>
</organism>
<dbReference type="Gene3D" id="2.170.180.11">
    <property type="entry name" value="Methuselah ectodomain, domain 2"/>
    <property type="match status" value="1"/>
</dbReference>
<evidence type="ECO:0000256" key="10">
    <source>
        <dbReference type="SAM" id="Phobius"/>
    </source>
</evidence>
<keyword evidence="4 11" id="KW-0732">Signal</keyword>
<dbReference type="EnsemblMetazoa" id="XM_003242293.4">
    <property type="protein sequence ID" value="XP_003242341.1"/>
    <property type="gene ID" value="LOC100574445"/>
</dbReference>
<comment type="similarity">
    <text evidence="2">Belongs to the G-protein coupled receptor 2 family. Mth subfamily.</text>
</comment>
<evidence type="ECO:0000256" key="1">
    <source>
        <dbReference type="ARBA" id="ARBA00004141"/>
    </source>
</evidence>
<evidence type="ECO:0000259" key="12">
    <source>
        <dbReference type="PROSITE" id="PS50261"/>
    </source>
</evidence>
<evidence type="ECO:0000256" key="11">
    <source>
        <dbReference type="SAM" id="SignalP"/>
    </source>
</evidence>
<dbReference type="Gene3D" id="1.20.1070.10">
    <property type="entry name" value="Rhodopsin 7-helix transmembrane proteins"/>
    <property type="match status" value="1"/>
</dbReference>
<feature type="transmembrane region" description="Helical" evidence="10">
    <location>
        <begin position="422"/>
        <end position="441"/>
    </location>
</feature>
<reference evidence="13" key="2">
    <citation type="submission" date="2022-06" db="UniProtKB">
        <authorList>
            <consortium name="EnsemblMetazoa"/>
        </authorList>
    </citation>
    <scope>IDENTIFICATION</scope>
</reference>
<feature type="transmembrane region" description="Helical" evidence="10">
    <location>
        <begin position="557"/>
        <end position="576"/>
    </location>
</feature>
<evidence type="ECO:0000256" key="2">
    <source>
        <dbReference type="ARBA" id="ARBA00008979"/>
    </source>
</evidence>
<dbReference type="GO" id="GO:0016020">
    <property type="term" value="C:membrane"/>
    <property type="evidence" value="ECO:0007669"/>
    <property type="project" value="UniProtKB-SubCell"/>
</dbReference>
<dbReference type="SUPFAM" id="SSF63877">
    <property type="entry name" value="Methuselah ectodomain"/>
    <property type="match status" value="1"/>
</dbReference>
<dbReference type="OrthoDB" id="6134459at2759"/>
<evidence type="ECO:0000313" key="13">
    <source>
        <dbReference type="EnsemblMetazoa" id="XP_003242341.1"/>
    </source>
</evidence>
<proteinExistence type="inferred from homology"/>
<feature type="chain" id="PRO_5035941234" description="G-protein coupled receptors family 2 profile 2 domain-containing protein" evidence="11">
    <location>
        <begin position="27"/>
        <end position="607"/>
    </location>
</feature>
<dbReference type="InterPro" id="IPR052808">
    <property type="entry name" value="GPCR_Mth-like"/>
</dbReference>
<evidence type="ECO:0000313" key="14">
    <source>
        <dbReference type="Proteomes" id="UP000007819"/>
    </source>
</evidence>
<feature type="signal peptide" evidence="11">
    <location>
        <begin position="1"/>
        <end position="26"/>
    </location>
</feature>
<keyword evidence="9" id="KW-0807">Transducer</keyword>
<dbReference type="GO" id="GO:0007166">
    <property type="term" value="P:cell surface receptor signaling pathway"/>
    <property type="evidence" value="ECO:0007669"/>
    <property type="project" value="InterPro"/>
</dbReference>
<keyword evidence="6" id="KW-0297">G-protein coupled receptor</keyword>
<dbReference type="InterPro" id="IPR017981">
    <property type="entry name" value="GPCR_2-like_7TM"/>
</dbReference>
<evidence type="ECO:0000256" key="6">
    <source>
        <dbReference type="ARBA" id="ARBA00023040"/>
    </source>
</evidence>
<keyword evidence="3 10" id="KW-0812">Transmembrane</keyword>
<dbReference type="PANTHER" id="PTHR46953">
    <property type="entry name" value="G-PROTEIN COUPLED RECEPTOR MTH-LIKE 1-RELATED"/>
    <property type="match status" value="1"/>
</dbReference>
<dbReference type="InterPro" id="IPR023311">
    <property type="entry name" value="Methusela_ecto_dom_2"/>
</dbReference>
<dbReference type="GO" id="GO:0004930">
    <property type="term" value="F:G protein-coupled receptor activity"/>
    <property type="evidence" value="ECO:0007669"/>
    <property type="project" value="UniProtKB-KW"/>
</dbReference>
<dbReference type="CDD" id="cd15039">
    <property type="entry name" value="7tmB3_Methuselah-like"/>
    <property type="match status" value="1"/>
</dbReference>
<keyword evidence="5 10" id="KW-1133">Transmembrane helix</keyword>
<dbReference type="PANTHER" id="PTHR46953:SF1">
    <property type="entry name" value="G-PROTEIN COUPLED RECEPTOR MTH-LIKE 1-RELATED"/>
    <property type="match status" value="1"/>
</dbReference>
<feature type="transmembrane region" description="Helical" evidence="10">
    <location>
        <begin position="474"/>
        <end position="497"/>
    </location>
</feature>
<dbReference type="SUPFAM" id="SSF81321">
    <property type="entry name" value="Family A G protein-coupled receptor-like"/>
    <property type="match status" value="1"/>
</dbReference>
<reference evidence="14" key="1">
    <citation type="submission" date="2010-06" db="EMBL/GenBank/DDBJ databases">
        <authorList>
            <person name="Jiang H."/>
            <person name="Abraham K."/>
            <person name="Ali S."/>
            <person name="Alsbrooks S.L."/>
            <person name="Anim B.N."/>
            <person name="Anosike U.S."/>
            <person name="Attaway T."/>
            <person name="Bandaranaike D.P."/>
            <person name="Battles P.K."/>
            <person name="Bell S.N."/>
            <person name="Bell A.V."/>
            <person name="Beltran B."/>
            <person name="Bickham C."/>
            <person name="Bustamante Y."/>
            <person name="Caleb T."/>
            <person name="Canada A."/>
            <person name="Cardenas V."/>
            <person name="Carter K."/>
            <person name="Chacko J."/>
            <person name="Chandrabose M.N."/>
            <person name="Chavez D."/>
            <person name="Chavez A."/>
            <person name="Chen L."/>
            <person name="Chu H.-S."/>
            <person name="Claassen K.J."/>
            <person name="Cockrell R."/>
            <person name="Collins M."/>
            <person name="Cooper J.A."/>
            <person name="Cree A."/>
            <person name="Curry S.M."/>
            <person name="Da Y."/>
            <person name="Dao M.D."/>
            <person name="Das B."/>
            <person name="Davila M.-L."/>
            <person name="Davy-Carroll L."/>
            <person name="Denson S."/>
            <person name="Dinh H."/>
            <person name="Ebong V.E."/>
            <person name="Edwards J.R."/>
            <person name="Egan A."/>
            <person name="El-Daye J."/>
            <person name="Escobedo L."/>
            <person name="Fernandez S."/>
            <person name="Fernando P.R."/>
            <person name="Flagg N."/>
            <person name="Forbes L.D."/>
            <person name="Fowler R.G."/>
            <person name="Fu Q."/>
            <person name="Gabisi R.A."/>
            <person name="Ganer J."/>
            <person name="Garbino Pronczuk A."/>
            <person name="Garcia R.M."/>
            <person name="Garner T."/>
            <person name="Garrett T.E."/>
            <person name="Gonzalez D.A."/>
            <person name="Hamid H."/>
            <person name="Hawkins E.S."/>
            <person name="Hirani K."/>
            <person name="Hogues M.E."/>
            <person name="Hollins B."/>
            <person name="Hsiao C.-H."/>
            <person name="Jabil R."/>
            <person name="James M.L."/>
            <person name="Jhangiani S.N."/>
            <person name="Johnson B."/>
            <person name="Johnson Q."/>
            <person name="Joshi V."/>
            <person name="Kalu J.B."/>
            <person name="Kam C."/>
            <person name="Kashfia A."/>
            <person name="Keebler J."/>
            <person name="Kisamo H."/>
            <person name="Kovar C.L."/>
            <person name="Lago L.A."/>
            <person name="Lai C.-Y."/>
            <person name="Laidlaw J."/>
            <person name="Lara F."/>
            <person name="Le T.-K."/>
            <person name="Lee S.L."/>
            <person name="Legall F.H."/>
            <person name="Lemon S.J."/>
            <person name="Lewis L.R."/>
            <person name="Li B."/>
            <person name="Liu Y."/>
            <person name="Liu Y.-S."/>
            <person name="Lopez J."/>
            <person name="Lozado R.J."/>
            <person name="Lu J."/>
            <person name="Madu R.C."/>
            <person name="Maheshwari M."/>
            <person name="Maheshwari R."/>
            <person name="Malloy K."/>
            <person name="Martinez E."/>
            <person name="Mathew T."/>
            <person name="Mercado I.C."/>
            <person name="Mercado C."/>
            <person name="Meyer B."/>
            <person name="Montgomery K."/>
            <person name="Morgan M.B."/>
            <person name="Munidasa M."/>
            <person name="Nazareth L.V."/>
            <person name="Nelson J."/>
            <person name="Ng B.M."/>
            <person name="Nguyen N.B."/>
            <person name="Nguyen P.Q."/>
            <person name="Nguyen T."/>
            <person name="Obregon M."/>
            <person name="Okwuonu G.O."/>
            <person name="Onwere C.G."/>
            <person name="Orozco G."/>
            <person name="Parra A."/>
            <person name="Patel S."/>
            <person name="Patil S."/>
            <person name="Perez A."/>
            <person name="Perez Y."/>
            <person name="Pham C."/>
            <person name="Primus E.L."/>
            <person name="Pu L.-L."/>
            <person name="Puazo M."/>
            <person name="Qin X."/>
            <person name="Quiroz J.B."/>
            <person name="Reese J."/>
            <person name="Richards S."/>
            <person name="Rives C.M."/>
            <person name="Robberts R."/>
            <person name="Ruiz S.J."/>
            <person name="Ruiz M.J."/>
            <person name="Santibanez J."/>
            <person name="Schneider B.W."/>
            <person name="Sisson I."/>
            <person name="Smith M."/>
            <person name="Sodergren E."/>
            <person name="Song X.-Z."/>
            <person name="Song B.B."/>
            <person name="Summersgill H."/>
            <person name="Thelus R."/>
            <person name="Thornton R.D."/>
            <person name="Trejos Z.Y."/>
            <person name="Usmani K."/>
            <person name="Vattathil S."/>
            <person name="Villasana D."/>
            <person name="Walker D.L."/>
            <person name="Wang S."/>
            <person name="Wang K."/>
            <person name="White C.S."/>
            <person name="Williams A.C."/>
            <person name="Williamson J."/>
            <person name="Wilson K."/>
            <person name="Woghiren I.O."/>
            <person name="Woodworth J.R."/>
            <person name="Worley K.C."/>
            <person name="Wright R.A."/>
            <person name="Wu W."/>
            <person name="Young L."/>
            <person name="Zhang L."/>
            <person name="Zhang J."/>
            <person name="Zhu Y."/>
            <person name="Muzny D.M."/>
            <person name="Weinstock G."/>
            <person name="Gibbs R.A."/>
        </authorList>
    </citation>
    <scope>NUCLEOTIDE SEQUENCE [LARGE SCALE GENOMIC DNA]</scope>
    <source>
        <strain evidence="14">LSR1</strain>
    </source>
</reference>
<dbReference type="RefSeq" id="XP_003242341.1">
    <property type="nucleotide sequence ID" value="XM_003242293.3"/>
</dbReference>
<name>A0A8R1WA24_ACYPI</name>
<keyword evidence="8" id="KW-0675">Receptor</keyword>
<feature type="transmembrane region" description="Helical" evidence="10">
    <location>
        <begin position="376"/>
        <end position="401"/>
    </location>
</feature>
<protein>
    <recommendedName>
        <fullName evidence="12">G-protein coupled receptors family 2 profile 2 domain-containing protein</fullName>
    </recommendedName>
</protein>
<keyword evidence="14" id="KW-1185">Reference proteome</keyword>
<comment type="subcellular location">
    <subcellularLocation>
        <location evidence="1">Membrane</location>
        <topology evidence="1">Multi-pass membrane protein</topology>
    </subcellularLocation>
</comment>
<dbReference type="Proteomes" id="UP000007819">
    <property type="component" value="Chromosome X"/>
</dbReference>
<dbReference type="GeneID" id="100574445"/>
<dbReference type="AlphaFoldDB" id="A0A8R1WA24"/>
<keyword evidence="7 10" id="KW-0472">Membrane</keyword>